<gene>
    <name evidence="1" type="ORF">J2S66_001795</name>
</gene>
<dbReference type="EMBL" id="JAVDSG010000001">
    <property type="protein sequence ID" value="MDR6593411.1"/>
    <property type="molecule type" value="Genomic_DNA"/>
</dbReference>
<comment type="caution">
    <text evidence="1">The sequence shown here is derived from an EMBL/GenBank/DDBJ whole genome shotgun (WGS) entry which is preliminary data.</text>
</comment>
<evidence type="ECO:0000313" key="1">
    <source>
        <dbReference type="EMBL" id="MDR6593411.1"/>
    </source>
</evidence>
<dbReference type="RefSeq" id="WP_310315385.1">
    <property type="nucleotide sequence ID" value="NZ_JAVDSG010000001.1"/>
</dbReference>
<accession>A0ABU1PS53</accession>
<reference evidence="1 2" key="1">
    <citation type="submission" date="2023-07" db="EMBL/GenBank/DDBJ databases">
        <title>Sequencing the genomes of 1000 actinobacteria strains.</title>
        <authorList>
            <person name="Klenk H.-P."/>
        </authorList>
    </citation>
    <scope>NUCLEOTIDE SEQUENCE [LARGE SCALE GENOMIC DNA]</scope>
    <source>
        <strain evidence="1 2">DSM 43749</strain>
    </source>
</reference>
<evidence type="ECO:0000313" key="2">
    <source>
        <dbReference type="Proteomes" id="UP001268819"/>
    </source>
</evidence>
<sequence>MTMHHLKAVVVPRAERVDAATGAAQAAEQHGEVVVGRVARRCGTGAGGADEPAVVRVVAIGGLRVAGAQVVAAVVVQPGDPVLRRGPDEEARRG</sequence>
<keyword evidence="2" id="KW-1185">Reference proteome</keyword>
<proteinExistence type="predicted"/>
<name>A0ABU1PS53_9PSEU</name>
<dbReference type="Proteomes" id="UP001268819">
    <property type="component" value="Unassembled WGS sequence"/>
</dbReference>
<protein>
    <submittedName>
        <fullName evidence="1">Uncharacterized protein</fullName>
    </submittedName>
</protein>
<organism evidence="1 2">
    <name type="scientific">Saccharothrix longispora</name>
    <dbReference type="NCBI Taxonomy" id="33920"/>
    <lineage>
        <taxon>Bacteria</taxon>
        <taxon>Bacillati</taxon>
        <taxon>Actinomycetota</taxon>
        <taxon>Actinomycetes</taxon>
        <taxon>Pseudonocardiales</taxon>
        <taxon>Pseudonocardiaceae</taxon>
        <taxon>Saccharothrix</taxon>
    </lineage>
</organism>